<dbReference type="SMART" id="SM01130">
    <property type="entry name" value="DHDPS"/>
    <property type="match status" value="1"/>
</dbReference>
<dbReference type="PRINTS" id="PR00146">
    <property type="entry name" value="DHPICSNTHASE"/>
</dbReference>
<feature type="binding site" evidence="6">
    <location>
        <position position="213"/>
    </location>
    <ligand>
        <name>pyruvate</name>
        <dbReference type="ChEBI" id="CHEBI:15361"/>
    </ligand>
</feature>
<gene>
    <name evidence="7" type="ORF">HMPREF0539_2774</name>
</gene>
<keyword evidence="2 4" id="KW-0456">Lyase</keyword>
<dbReference type="PIRSF" id="PIRSF001365">
    <property type="entry name" value="DHDPS"/>
    <property type="match status" value="1"/>
</dbReference>
<dbReference type="InterPro" id="IPR013785">
    <property type="entry name" value="Aldolase_TIM"/>
</dbReference>
<organism evidence="7 8">
    <name type="scientific">Lacticaseibacillus rhamnosus (strain LMS2-1)</name>
    <dbReference type="NCBI Taxonomy" id="525361"/>
    <lineage>
        <taxon>Bacteria</taxon>
        <taxon>Bacillati</taxon>
        <taxon>Bacillota</taxon>
        <taxon>Bacilli</taxon>
        <taxon>Lactobacillales</taxon>
        <taxon>Lactobacillaceae</taxon>
        <taxon>Lacticaseibacillus</taxon>
    </lineage>
</organism>
<sequence length="306" mass="33498">MRRGINKMAPLSGILVAMVTPLDDDQEISFKRTDRLLDRLLTEEIAGIFILGTNGEAYVLAENEKLAFAEHVIDYVHGRTKVLVGTGLNGTAETIRFSQKIASLKPDAITLVAPSFVAPSQQELVDHFAAIIHAVDIPVLLYNMPAKTGINIEPASLKQLSKYKNLIGIKDSSGKWENFDGYLANRPERPFSVIMGSDGRILESFQHGGNAAIASTANLLTANNVALYHAFVNDNIEKAQKFQDRIQALRSVLHKATIPVSLKTALNIAGITVGPARLPAKMPREQDALYQEIGDVIKEYELQGII</sequence>
<dbReference type="Gene3D" id="3.20.20.70">
    <property type="entry name" value="Aldolase class I"/>
    <property type="match status" value="1"/>
</dbReference>
<feature type="active site" description="Proton donor/acceptor" evidence="5">
    <location>
        <position position="142"/>
    </location>
</feature>
<dbReference type="GO" id="GO:0044281">
    <property type="term" value="P:small molecule metabolic process"/>
    <property type="evidence" value="ECO:0007669"/>
    <property type="project" value="UniProtKB-ARBA"/>
</dbReference>
<evidence type="ECO:0000256" key="5">
    <source>
        <dbReference type="PIRSR" id="PIRSR001365-1"/>
    </source>
</evidence>
<dbReference type="InterPro" id="IPR020625">
    <property type="entry name" value="Schiff_base-form_aldolases_AS"/>
</dbReference>
<reference evidence="7" key="1">
    <citation type="submission" date="2009-01" db="EMBL/GenBank/DDBJ databases">
        <authorList>
            <person name="Qin X."/>
            <person name="Bachman B."/>
            <person name="Battles P."/>
            <person name="Bell A."/>
            <person name="Bess C."/>
            <person name="Bickham C."/>
            <person name="Chaboub L."/>
            <person name="Chen D."/>
            <person name="Coyle M."/>
            <person name="Deiros D.R."/>
            <person name="Dinh H."/>
            <person name="Forbes L."/>
            <person name="Fowler G."/>
            <person name="Francisco L."/>
            <person name="Fu Q."/>
            <person name="Gubbala S."/>
            <person name="Hale W."/>
            <person name="Han Y."/>
            <person name="Hemphill L."/>
            <person name="Highlander S.K."/>
            <person name="Hirani K."/>
            <person name="Hogues M."/>
            <person name="Jackson L."/>
            <person name="Jakkamsetti A."/>
            <person name="Javaid M."/>
            <person name="Jiang H."/>
            <person name="Korchina V."/>
            <person name="Kovar C."/>
            <person name="Lara F."/>
            <person name="Lee S."/>
            <person name="Mata R."/>
            <person name="Mathew T."/>
            <person name="Moen C."/>
            <person name="Morales K."/>
            <person name="Munidasa M."/>
            <person name="Nazareth L."/>
            <person name="Ngo R."/>
            <person name="Nguyen L."/>
            <person name="Okwuonu G."/>
            <person name="Ongeri F."/>
            <person name="Patil S."/>
            <person name="Petrosino J."/>
            <person name="Pham C."/>
            <person name="Pham P."/>
            <person name="Pu L.-L."/>
            <person name="Puazo M."/>
            <person name="Raj R."/>
            <person name="Reid J."/>
            <person name="Rouhana J."/>
            <person name="Saada N."/>
            <person name="Shang Y."/>
            <person name="Simmons D."/>
            <person name="Thornton R."/>
            <person name="Warren J."/>
            <person name="Weissenberger G."/>
            <person name="Zhang J."/>
            <person name="Zhang L."/>
            <person name="Zhou C."/>
            <person name="Zhu D."/>
            <person name="Muzny D."/>
            <person name="Worley K."/>
            <person name="Gibbs R."/>
        </authorList>
    </citation>
    <scope>NUCLEOTIDE SEQUENCE [LARGE SCALE GENOMIC DNA]</scope>
    <source>
        <strain evidence="7">LMS2-1</strain>
    </source>
</reference>
<dbReference type="PROSITE" id="PS00666">
    <property type="entry name" value="DHDPS_2"/>
    <property type="match status" value="1"/>
</dbReference>
<evidence type="ECO:0000256" key="3">
    <source>
        <dbReference type="ARBA" id="ARBA00023270"/>
    </source>
</evidence>
<dbReference type="Proteomes" id="UP000004525">
    <property type="component" value="Unassembled WGS sequence"/>
</dbReference>
<protein>
    <submittedName>
        <fullName evidence="7">Dihydrodipicolinate synthase</fullName>
        <ecNumber evidence="7">4.3.3.7</ecNumber>
    </submittedName>
</protein>
<evidence type="ECO:0000313" key="7">
    <source>
        <dbReference type="EMBL" id="EEN79115.1"/>
    </source>
</evidence>
<dbReference type="PANTHER" id="PTHR12128:SF66">
    <property type="entry name" value="4-HYDROXY-2-OXOGLUTARATE ALDOLASE, MITOCHONDRIAL"/>
    <property type="match status" value="1"/>
</dbReference>
<dbReference type="PANTHER" id="PTHR12128">
    <property type="entry name" value="DIHYDRODIPICOLINATE SYNTHASE"/>
    <property type="match status" value="1"/>
</dbReference>
<feature type="active site" description="Schiff-base intermediate with substrate" evidence="5">
    <location>
        <position position="170"/>
    </location>
</feature>
<dbReference type="AlphaFoldDB" id="C2K0T9"/>
<dbReference type="CDD" id="cd00408">
    <property type="entry name" value="DHDPS-like"/>
    <property type="match status" value="1"/>
</dbReference>
<dbReference type="SUPFAM" id="SSF51569">
    <property type="entry name" value="Aldolase"/>
    <property type="match status" value="1"/>
</dbReference>
<evidence type="ECO:0000256" key="1">
    <source>
        <dbReference type="ARBA" id="ARBA00007592"/>
    </source>
</evidence>
<evidence type="ECO:0000256" key="6">
    <source>
        <dbReference type="PIRSR" id="PIRSR001365-2"/>
    </source>
</evidence>
<comment type="caution">
    <text evidence="7">The sequence shown here is derived from an EMBL/GenBank/DDBJ whole genome shotgun (WGS) entry which is preliminary data.</text>
</comment>
<dbReference type="HOGENOM" id="CLU_049343_5_1_9"/>
<evidence type="ECO:0000313" key="8">
    <source>
        <dbReference type="Proteomes" id="UP000004525"/>
    </source>
</evidence>
<name>C2K0T9_LACRM</name>
<accession>C2K0T9</accession>
<evidence type="ECO:0000256" key="4">
    <source>
        <dbReference type="PIRNR" id="PIRNR001365"/>
    </source>
</evidence>
<dbReference type="EMBL" id="ACIZ01000112">
    <property type="protein sequence ID" value="EEN79115.1"/>
    <property type="molecule type" value="Genomic_DNA"/>
</dbReference>
<dbReference type="GO" id="GO:0008840">
    <property type="term" value="F:4-hydroxy-tetrahydrodipicolinate synthase activity"/>
    <property type="evidence" value="ECO:0007669"/>
    <property type="project" value="UniProtKB-EC"/>
</dbReference>
<comment type="similarity">
    <text evidence="1 4">Belongs to the DapA family.</text>
</comment>
<dbReference type="InterPro" id="IPR002220">
    <property type="entry name" value="DapA-like"/>
</dbReference>
<dbReference type="EC" id="4.3.3.7" evidence="7"/>
<keyword evidence="3" id="KW-0704">Schiff base</keyword>
<keyword evidence="8" id="KW-1185">Reference proteome</keyword>
<proteinExistence type="inferred from homology"/>
<dbReference type="Pfam" id="PF00701">
    <property type="entry name" value="DHDPS"/>
    <property type="match status" value="1"/>
</dbReference>
<evidence type="ECO:0000256" key="2">
    <source>
        <dbReference type="ARBA" id="ARBA00023239"/>
    </source>
</evidence>